<evidence type="ECO:0000259" key="2">
    <source>
        <dbReference type="Pfam" id="PF00144"/>
    </source>
</evidence>
<organism evidence="3 4">
    <name type="scientific">Acetonema longum DSM 6540</name>
    <dbReference type="NCBI Taxonomy" id="1009370"/>
    <lineage>
        <taxon>Bacteria</taxon>
        <taxon>Bacillati</taxon>
        <taxon>Bacillota</taxon>
        <taxon>Negativicutes</taxon>
        <taxon>Acetonemataceae</taxon>
        <taxon>Acetonema</taxon>
    </lineage>
</organism>
<accession>F7NGE0</accession>
<keyword evidence="4" id="KW-1185">Reference proteome</keyword>
<dbReference type="GO" id="GO:0016787">
    <property type="term" value="F:hydrolase activity"/>
    <property type="evidence" value="ECO:0007669"/>
    <property type="project" value="UniProtKB-KW"/>
</dbReference>
<dbReference type="PANTHER" id="PTHR43283:SF11">
    <property type="entry name" value="BETA-LACTAMASE-RELATED DOMAIN-CONTAINING PROTEIN"/>
    <property type="match status" value="1"/>
</dbReference>
<dbReference type="Pfam" id="PF00144">
    <property type="entry name" value="Beta-lactamase"/>
    <property type="match status" value="1"/>
</dbReference>
<proteinExistence type="predicted"/>
<comment type="caution">
    <text evidence="3">The sequence shown here is derived from an EMBL/GenBank/DDBJ whole genome shotgun (WGS) entry which is preliminary data.</text>
</comment>
<gene>
    <name evidence="3" type="ORF">ALO_05620</name>
</gene>
<evidence type="ECO:0000313" key="4">
    <source>
        <dbReference type="Proteomes" id="UP000003240"/>
    </source>
</evidence>
<dbReference type="Proteomes" id="UP000003240">
    <property type="component" value="Unassembled WGS sequence"/>
</dbReference>
<dbReference type="InterPro" id="IPR050789">
    <property type="entry name" value="Diverse_Enzym_Activities"/>
</dbReference>
<evidence type="ECO:0000313" key="3">
    <source>
        <dbReference type="EMBL" id="EGO64895.1"/>
    </source>
</evidence>
<dbReference type="AlphaFoldDB" id="F7NGE0"/>
<sequence>MLLHTPRKACFCSISLTLWFLFFSLYPVGSASLQLPPSPPPHQGWQAQVTFPEADPTSRIHARGRLTFRAYQGQGSLAIENQGATGAILSVNGRTVDISPALRQSAGRAEIDISRYTVNGINTLKVVNIMPQGSRLGIKIPYPTLTYGQPAEVGFSPEKLAKIDDLINQEVRQGFPGAVLTIVRHGKIVKHTAYGHRQKYNGSQTLVPPAAMTPDTLFDLASNTKAFAVNLAMQKLVSEKRIALDDPLSKYLRGFRGGGRERITIRQVLTHSAGYAPEVRFFDPKKTAGKGLYSLDRQTTQRLLHKIPLEYKPGTKTIYSDTDYILLGFLIETVTGQRLDAYVENEIYLPLGLKSTLFNPLAKGFTPDQFAATERNGNTRDFHVRFPGIRTHTLLGEVHDEKAFYSLGGVSGHAGLFSRTLDLAVLSQVILNGGGYGNYRLCDPLTLEQFTRTSDSDSHYGLGWDKNNIWEFGPYASGRAVGHSGWTGTVTCIDPEYDLAIILLTNKVHAPVDSKNHHQFTTSNFETGKYGSIMSLVYEALLEKH</sequence>
<dbReference type="EMBL" id="AFGF01000042">
    <property type="protein sequence ID" value="EGO64895.1"/>
    <property type="molecule type" value="Genomic_DNA"/>
</dbReference>
<dbReference type="NCBIfam" id="NF002968">
    <property type="entry name" value="PRK03642.1"/>
    <property type="match status" value="1"/>
</dbReference>
<dbReference type="PANTHER" id="PTHR43283">
    <property type="entry name" value="BETA-LACTAMASE-RELATED"/>
    <property type="match status" value="1"/>
</dbReference>
<dbReference type="eggNOG" id="COG1680">
    <property type="taxonomic scope" value="Bacteria"/>
</dbReference>
<name>F7NGE0_9FIRM</name>
<protein>
    <recommendedName>
        <fullName evidence="2">Beta-lactamase-related domain-containing protein</fullName>
    </recommendedName>
</protein>
<evidence type="ECO:0000256" key="1">
    <source>
        <dbReference type="ARBA" id="ARBA00022801"/>
    </source>
</evidence>
<dbReference type="RefSeq" id="WP_004093654.1">
    <property type="nucleotide sequence ID" value="NZ_AFGF01000042.1"/>
</dbReference>
<dbReference type="InterPro" id="IPR001466">
    <property type="entry name" value="Beta-lactam-related"/>
</dbReference>
<dbReference type="InterPro" id="IPR012338">
    <property type="entry name" value="Beta-lactam/transpept-like"/>
</dbReference>
<dbReference type="OrthoDB" id="9797709at2"/>
<dbReference type="SUPFAM" id="SSF56601">
    <property type="entry name" value="beta-lactamase/transpeptidase-like"/>
    <property type="match status" value="1"/>
</dbReference>
<keyword evidence="1" id="KW-0378">Hydrolase</keyword>
<dbReference type="STRING" id="1009370.ALO_05620"/>
<feature type="domain" description="Beta-lactamase-related" evidence="2">
    <location>
        <begin position="164"/>
        <end position="515"/>
    </location>
</feature>
<dbReference type="Gene3D" id="3.40.710.10">
    <property type="entry name" value="DD-peptidase/beta-lactamase superfamily"/>
    <property type="match status" value="1"/>
</dbReference>
<reference evidence="3 4" key="1">
    <citation type="journal article" date="2011" name="EMBO J.">
        <title>Structural diversity of bacterial flagellar motors.</title>
        <authorList>
            <person name="Chen S."/>
            <person name="Beeby M."/>
            <person name="Murphy G.E."/>
            <person name="Leadbetter J.R."/>
            <person name="Hendrixson D.R."/>
            <person name="Briegel A."/>
            <person name="Li Z."/>
            <person name="Shi J."/>
            <person name="Tocheva E.I."/>
            <person name="Muller A."/>
            <person name="Dobro M.J."/>
            <person name="Jensen G.J."/>
        </authorList>
    </citation>
    <scope>NUCLEOTIDE SEQUENCE [LARGE SCALE GENOMIC DNA]</scope>
    <source>
        <strain evidence="3 4">DSM 6540</strain>
    </source>
</reference>